<dbReference type="GO" id="GO:0000105">
    <property type="term" value="P:L-histidine biosynthetic process"/>
    <property type="evidence" value="ECO:0007669"/>
    <property type="project" value="UniProtKB-UniRule"/>
</dbReference>
<evidence type="ECO:0000256" key="8">
    <source>
        <dbReference type="HAMAP-Rule" id="MF_01023"/>
    </source>
</evidence>
<dbReference type="InterPro" id="IPR004839">
    <property type="entry name" value="Aminotransferase_I/II_large"/>
</dbReference>
<dbReference type="InterPro" id="IPR015424">
    <property type="entry name" value="PyrdxlP-dep_Trfase"/>
</dbReference>
<evidence type="ECO:0000256" key="2">
    <source>
        <dbReference type="ARBA" id="ARBA00005011"/>
    </source>
</evidence>
<dbReference type="Pfam" id="PF00155">
    <property type="entry name" value="Aminotran_1_2"/>
    <property type="match status" value="1"/>
</dbReference>
<dbReference type="InterPro" id="IPR005861">
    <property type="entry name" value="HisP_aminotrans"/>
</dbReference>
<dbReference type="PANTHER" id="PTHR43643">
    <property type="entry name" value="HISTIDINOL-PHOSPHATE AMINOTRANSFERASE 2"/>
    <property type="match status" value="1"/>
</dbReference>
<comment type="subunit">
    <text evidence="3 8">Homodimer.</text>
</comment>
<evidence type="ECO:0000313" key="11">
    <source>
        <dbReference type="Proteomes" id="UP000824136"/>
    </source>
</evidence>
<comment type="similarity">
    <text evidence="8">Belongs to the class-II pyridoxal-phosphate-dependent aminotransferase family. Histidinol-phosphate aminotransferase subfamily.</text>
</comment>
<evidence type="ECO:0000259" key="9">
    <source>
        <dbReference type="Pfam" id="PF00155"/>
    </source>
</evidence>
<evidence type="ECO:0000256" key="4">
    <source>
        <dbReference type="ARBA" id="ARBA00022576"/>
    </source>
</evidence>
<dbReference type="InterPro" id="IPR001917">
    <property type="entry name" value="Aminotrans_II_pyridoxalP_BS"/>
</dbReference>
<dbReference type="EMBL" id="DVLL01000012">
    <property type="protein sequence ID" value="HIT58635.1"/>
    <property type="molecule type" value="Genomic_DNA"/>
</dbReference>
<comment type="pathway">
    <text evidence="2 8">Amino-acid biosynthesis; L-histidine biosynthesis; L-histidine from 5-phospho-alpha-D-ribose 1-diphosphate: step 7/9.</text>
</comment>
<feature type="domain" description="Aminotransferase class I/classII large" evidence="9">
    <location>
        <begin position="25"/>
        <end position="348"/>
    </location>
</feature>
<protein>
    <recommendedName>
        <fullName evidence="8">Histidinol-phosphate aminotransferase</fullName>
        <ecNumber evidence="8">2.6.1.9</ecNumber>
    </recommendedName>
    <alternativeName>
        <fullName evidence="8">Imidazole acetol-phosphate transaminase</fullName>
    </alternativeName>
</protein>
<feature type="modified residue" description="N6-(pyridoxal phosphate)lysine" evidence="8">
    <location>
        <position position="211"/>
    </location>
</feature>
<evidence type="ECO:0000313" key="10">
    <source>
        <dbReference type="EMBL" id="HIT58635.1"/>
    </source>
</evidence>
<dbReference type="HAMAP" id="MF_01023">
    <property type="entry name" value="HisC_aminotrans_2"/>
    <property type="match status" value="1"/>
</dbReference>
<dbReference type="GO" id="GO:0030170">
    <property type="term" value="F:pyridoxal phosphate binding"/>
    <property type="evidence" value="ECO:0007669"/>
    <property type="project" value="InterPro"/>
</dbReference>
<dbReference type="EC" id="2.6.1.9" evidence="8"/>
<keyword evidence="8" id="KW-0028">Amino-acid biosynthesis</keyword>
<keyword evidence="4 8" id="KW-0032">Aminotransferase</keyword>
<dbReference type="Proteomes" id="UP000824136">
    <property type="component" value="Unassembled WGS sequence"/>
</dbReference>
<reference evidence="10" key="2">
    <citation type="journal article" date="2021" name="PeerJ">
        <title>Extensive microbial diversity within the chicken gut microbiome revealed by metagenomics and culture.</title>
        <authorList>
            <person name="Gilroy R."/>
            <person name="Ravi A."/>
            <person name="Getino M."/>
            <person name="Pursley I."/>
            <person name="Horton D.L."/>
            <person name="Alikhan N.F."/>
            <person name="Baker D."/>
            <person name="Gharbi K."/>
            <person name="Hall N."/>
            <person name="Watson M."/>
            <person name="Adriaenssens E.M."/>
            <person name="Foster-Nyarko E."/>
            <person name="Jarju S."/>
            <person name="Secka A."/>
            <person name="Antonio M."/>
            <person name="Oren A."/>
            <person name="Chaudhuri R.R."/>
            <person name="La Ragione R."/>
            <person name="Hildebrand F."/>
            <person name="Pallen M.J."/>
        </authorList>
    </citation>
    <scope>NUCLEOTIDE SEQUENCE</scope>
    <source>
        <strain evidence="10">CHK33-4379</strain>
    </source>
</reference>
<dbReference type="Gene3D" id="3.40.640.10">
    <property type="entry name" value="Type I PLP-dependent aspartate aminotransferase-like (Major domain)"/>
    <property type="match status" value="1"/>
</dbReference>
<comment type="cofactor">
    <cofactor evidence="1 8">
        <name>pyridoxal 5'-phosphate</name>
        <dbReference type="ChEBI" id="CHEBI:597326"/>
    </cofactor>
</comment>
<evidence type="ECO:0000256" key="1">
    <source>
        <dbReference type="ARBA" id="ARBA00001933"/>
    </source>
</evidence>
<proteinExistence type="inferred from homology"/>
<gene>
    <name evidence="8" type="primary">hisC</name>
    <name evidence="10" type="ORF">IAC39_02825</name>
</gene>
<dbReference type="NCBIfam" id="TIGR01141">
    <property type="entry name" value="hisC"/>
    <property type="match status" value="1"/>
</dbReference>
<keyword evidence="8" id="KW-0368">Histidine biosynthesis</keyword>
<dbReference type="GO" id="GO:0004400">
    <property type="term" value="F:histidinol-phosphate transaminase activity"/>
    <property type="evidence" value="ECO:0007669"/>
    <property type="project" value="UniProtKB-UniRule"/>
</dbReference>
<reference evidence="10" key="1">
    <citation type="submission" date="2020-10" db="EMBL/GenBank/DDBJ databases">
        <authorList>
            <person name="Gilroy R."/>
        </authorList>
    </citation>
    <scope>NUCLEOTIDE SEQUENCE</scope>
    <source>
        <strain evidence="10">CHK33-4379</strain>
    </source>
</reference>
<keyword evidence="5 8" id="KW-0808">Transferase</keyword>
<dbReference type="PANTHER" id="PTHR43643:SF3">
    <property type="entry name" value="HISTIDINOL-PHOSPHATE AMINOTRANSFERASE"/>
    <property type="match status" value="1"/>
</dbReference>
<evidence type="ECO:0000256" key="7">
    <source>
        <dbReference type="ARBA" id="ARBA00047481"/>
    </source>
</evidence>
<organism evidence="10 11">
    <name type="scientific">Candidatus Faeciplasma pullistercoris</name>
    <dbReference type="NCBI Taxonomy" id="2840800"/>
    <lineage>
        <taxon>Bacteria</taxon>
        <taxon>Bacillati</taxon>
        <taxon>Bacillota</taxon>
        <taxon>Clostridia</taxon>
        <taxon>Eubacteriales</taxon>
        <taxon>Oscillospiraceae</taxon>
        <taxon>Oscillospiraceae incertae sedis</taxon>
        <taxon>Candidatus Faeciplasma</taxon>
    </lineage>
</organism>
<comment type="caution">
    <text evidence="10">The sequence shown here is derived from an EMBL/GenBank/DDBJ whole genome shotgun (WGS) entry which is preliminary data.</text>
</comment>
<keyword evidence="6 8" id="KW-0663">Pyridoxal phosphate</keyword>
<dbReference type="CDD" id="cd00609">
    <property type="entry name" value="AAT_like"/>
    <property type="match status" value="1"/>
</dbReference>
<sequence>MSRFLVSKYSDLEAYTPGEQPKDRKYIKLNTNESPYPPSEGVLRAVNSSQAELLRLYPDPTCSQLKGKIAGLYGLAPENVFISNSSDDMLNIAFTAFASDEKPAYYPDITYGFYKVFSKLHGTKAKIFPLREDFTIDPQNYMGLAEGLIVITNPNAPTGLALSPEDIKKICLGSPDCIVIADEAYVDFGAESCIKLIGELENLIVCRTYSKSMSMAGARLGFAFASKEIIQDLEKIKYSTNPYSVNRITLAAGEAAIDDIEYYRDNCRKIIETREKTSQELKKLGFELTDSKANFIFAKSDKLPGKLIFEKLREKGILVRRFEQDRISEYLRITVGSPEEMQALTEALKDILSE</sequence>
<evidence type="ECO:0000256" key="6">
    <source>
        <dbReference type="ARBA" id="ARBA00022898"/>
    </source>
</evidence>
<comment type="catalytic activity">
    <reaction evidence="7 8">
        <text>L-histidinol phosphate + 2-oxoglutarate = 3-(imidazol-4-yl)-2-oxopropyl phosphate + L-glutamate</text>
        <dbReference type="Rhea" id="RHEA:23744"/>
        <dbReference type="ChEBI" id="CHEBI:16810"/>
        <dbReference type="ChEBI" id="CHEBI:29985"/>
        <dbReference type="ChEBI" id="CHEBI:57766"/>
        <dbReference type="ChEBI" id="CHEBI:57980"/>
        <dbReference type="EC" id="2.6.1.9"/>
    </reaction>
</comment>
<dbReference type="Gene3D" id="3.90.1150.10">
    <property type="entry name" value="Aspartate Aminotransferase, domain 1"/>
    <property type="match status" value="1"/>
</dbReference>
<dbReference type="SUPFAM" id="SSF53383">
    <property type="entry name" value="PLP-dependent transferases"/>
    <property type="match status" value="1"/>
</dbReference>
<dbReference type="AlphaFoldDB" id="A0A9D1GUQ7"/>
<evidence type="ECO:0000256" key="5">
    <source>
        <dbReference type="ARBA" id="ARBA00022679"/>
    </source>
</evidence>
<name>A0A9D1GUQ7_9FIRM</name>
<accession>A0A9D1GUQ7</accession>
<dbReference type="PROSITE" id="PS00599">
    <property type="entry name" value="AA_TRANSFER_CLASS_2"/>
    <property type="match status" value="1"/>
</dbReference>
<dbReference type="InterPro" id="IPR015422">
    <property type="entry name" value="PyrdxlP-dep_Trfase_small"/>
</dbReference>
<dbReference type="InterPro" id="IPR015421">
    <property type="entry name" value="PyrdxlP-dep_Trfase_major"/>
</dbReference>
<evidence type="ECO:0000256" key="3">
    <source>
        <dbReference type="ARBA" id="ARBA00011738"/>
    </source>
</evidence>
<dbReference type="InterPro" id="IPR050106">
    <property type="entry name" value="HistidinolP_aminotransfase"/>
</dbReference>